<keyword evidence="3" id="KW-1003">Cell membrane</keyword>
<dbReference type="PANTHER" id="PTHR43744:SF12">
    <property type="entry name" value="ABC TRANSPORTER PERMEASE PROTEIN MG189-RELATED"/>
    <property type="match status" value="1"/>
</dbReference>
<comment type="subcellular location">
    <subcellularLocation>
        <location evidence="1 7">Cell membrane</location>
        <topology evidence="1 7">Multi-pass membrane protein</topology>
    </subcellularLocation>
</comment>
<dbReference type="Gene3D" id="1.10.3720.10">
    <property type="entry name" value="MetI-like"/>
    <property type="match status" value="1"/>
</dbReference>
<organism evidence="9 10">
    <name type="scientific">Kroppenstedtia sanguinis</name>
    <dbReference type="NCBI Taxonomy" id="1380684"/>
    <lineage>
        <taxon>Bacteria</taxon>
        <taxon>Bacillati</taxon>
        <taxon>Bacillota</taxon>
        <taxon>Bacilli</taxon>
        <taxon>Bacillales</taxon>
        <taxon>Thermoactinomycetaceae</taxon>
        <taxon>Kroppenstedtia</taxon>
    </lineage>
</organism>
<dbReference type="InterPro" id="IPR000515">
    <property type="entry name" value="MetI-like"/>
</dbReference>
<evidence type="ECO:0000313" key="9">
    <source>
        <dbReference type="EMBL" id="MFD1428502.1"/>
    </source>
</evidence>
<feature type="transmembrane region" description="Helical" evidence="7">
    <location>
        <begin position="256"/>
        <end position="277"/>
    </location>
</feature>
<evidence type="ECO:0000256" key="2">
    <source>
        <dbReference type="ARBA" id="ARBA00022448"/>
    </source>
</evidence>
<dbReference type="CDD" id="cd06261">
    <property type="entry name" value="TM_PBP2"/>
    <property type="match status" value="1"/>
</dbReference>
<evidence type="ECO:0000256" key="5">
    <source>
        <dbReference type="ARBA" id="ARBA00022989"/>
    </source>
</evidence>
<evidence type="ECO:0000313" key="10">
    <source>
        <dbReference type="Proteomes" id="UP001597282"/>
    </source>
</evidence>
<feature type="transmembrane region" description="Helical" evidence="7">
    <location>
        <begin position="156"/>
        <end position="177"/>
    </location>
</feature>
<dbReference type="PANTHER" id="PTHR43744">
    <property type="entry name" value="ABC TRANSPORTER PERMEASE PROTEIN MG189-RELATED-RELATED"/>
    <property type="match status" value="1"/>
</dbReference>
<gene>
    <name evidence="9" type="ORF">ACFQ4Y_16505</name>
</gene>
<evidence type="ECO:0000256" key="1">
    <source>
        <dbReference type="ARBA" id="ARBA00004651"/>
    </source>
</evidence>
<feature type="transmembrane region" description="Helical" evidence="7">
    <location>
        <begin position="87"/>
        <end position="111"/>
    </location>
</feature>
<accession>A0ABW4CCM0</accession>
<dbReference type="Pfam" id="PF00528">
    <property type="entry name" value="BPD_transp_1"/>
    <property type="match status" value="1"/>
</dbReference>
<reference evidence="10" key="1">
    <citation type="journal article" date="2019" name="Int. J. Syst. Evol. Microbiol.">
        <title>The Global Catalogue of Microorganisms (GCM) 10K type strain sequencing project: providing services to taxonomists for standard genome sequencing and annotation.</title>
        <authorList>
            <consortium name="The Broad Institute Genomics Platform"/>
            <consortium name="The Broad Institute Genome Sequencing Center for Infectious Disease"/>
            <person name="Wu L."/>
            <person name="Ma J."/>
        </authorList>
    </citation>
    <scope>NUCLEOTIDE SEQUENCE [LARGE SCALE GENOMIC DNA]</scope>
    <source>
        <strain evidence="10">S1</strain>
    </source>
</reference>
<keyword evidence="10" id="KW-1185">Reference proteome</keyword>
<protein>
    <submittedName>
        <fullName evidence="9">Carbohydrate ABC transporter permease</fullName>
    </submittedName>
</protein>
<dbReference type="SUPFAM" id="SSF161098">
    <property type="entry name" value="MetI-like"/>
    <property type="match status" value="1"/>
</dbReference>
<evidence type="ECO:0000259" key="8">
    <source>
        <dbReference type="PROSITE" id="PS50928"/>
    </source>
</evidence>
<evidence type="ECO:0000256" key="6">
    <source>
        <dbReference type="ARBA" id="ARBA00023136"/>
    </source>
</evidence>
<dbReference type="EMBL" id="JBHTNU010000026">
    <property type="protein sequence ID" value="MFD1428502.1"/>
    <property type="molecule type" value="Genomic_DNA"/>
</dbReference>
<keyword evidence="4 7" id="KW-0812">Transmembrane</keyword>
<evidence type="ECO:0000256" key="7">
    <source>
        <dbReference type="RuleBase" id="RU363032"/>
    </source>
</evidence>
<keyword evidence="2 7" id="KW-0813">Transport</keyword>
<dbReference type="InterPro" id="IPR035906">
    <property type="entry name" value="MetI-like_sf"/>
</dbReference>
<dbReference type="RefSeq" id="WP_380167465.1">
    <property type="nucleotide sequence ID" value="NZ_JBHTNU010000026.1"/>
</dbReference>
<feature type="transmembrane region" description="Helical" evidence="7">
    <location>
        <begin position="198"/>
        <end position="220"/>
    </location>
</feature>
<comment type="caution">
    <text evidence="9">The sequence shown here is derived from an EMBL/GenBank/DDBJ whole genome shotgun (WGS) entry which is preliminary data.</text>
</comment>
<name>A0ABW4CCM0_9BACL</name>
<feature type="transmembrane region" description="Helical" evidence="7">
    <location>
        <begin position="27"/>
        <end position="49"/>
    </location>
</feature>
<feature type="domain" description="ABC transmembrane type-1" evidence="8">
    <location>
        <begin position="88"/>
        <end position="277"/>
    </location>
</feature>
<dbReference type="Proteomes" id="UP001597282">
    <property type="component" value="Unassembled WGS sequence"/>
</dbReference>
<evidence type="ECO:0000256" key="4">
    <source>
        <dbReference type="ARBA" id="ARBA00022692"/>
    </source>
</evidence>
<feature type="transmembrane region" description="Helical" evidence="7">
    <location>
        <begin position="123"/>
        <end position="144"/>
    </location>
</feature>
<keyword evidence="6 7" id="KW-0472">Membrane</keyword>
<sequence length="292" mass="32633">MEPRKATAGHVIYTRAQKKPKWNPGTILRNLIPFMTAVLFIIPLIWMFFVSLKKQGSGIGNVLQWFAPPYTFENYVHVIMDTDVLRWLVNSLIVGIITTLVTLIVTSLAAFAISQIQFSYKKFIFVFFLAGMMVPGEATIIPLYQIVKDLNLLDSYAGLILPGIASPLGVIILKSFFDGVPKEVIESAKMDGCSLFKIYYKIVVPLAKPAIASIAIFTFIGSWNNFLWPYLAIFSENLYTLPIGIPTFNSNYSQDYIVPMTVNAVASIPVIIAFFFFEKQIVKGISFTGIKG</sequence>
<comment type="similarity">
    <text evidence="7">Belongs to the binding-protein-dependent transport system permease family.</text>
</comment>
<evidence type="ECO:0000256" key="3">
    <source>
        <dbReference type="ARBA" id="ARBA00022475"/>
    </source>
</evidence>
<keyword evidence="5 7" id="KW-1133">Transmembrane helix</keyword>
<dbReference type="PROSITE" id="PS50928">
    <property type="entry name" value="ABC_TM1"/>
    <property type="match status" value="1"/>
</dbReference>
<proteinExistence type="inferred from homology"/>